<organism evidence="2 3">
    <name type="scientific">Catenulispora pinistramenti</name>
    <dbReference type="NCBI Taxonomy" id="2705254"/>
    <lineage>
        <taxon>Bacteria</taxon>
        <taxon>Bacillati</taxon>
        <taxon>Actinomycetota</taxon>
        <taxon>Actinomycetes</taxon>
        <taxon>Catenulisporales</taxon>
        <taxon>Catenulisporaceae</taxon>
        <taxon>Catenulispora</taxon>
    </lineage>
</organism>
<dbReference type="SUPFAM" id="SSF54427">
    <property type="entry name" value="NTF2-like"/>
    <property type="match status" value="1"/>
</dbReference>
<dbReference type="Gene3D" id="3.10.450.50">
    <property type="match status" value="1"/>
</dbReference>
<dbReference type="InterPro" id="IPR027843">
    <property type="entry name" value="DUF4440"/>
</dbReference>
<feature type="domain" description="DUF4440" evidence="1">
    <location>
        <begin position="13"/>
        <end position="118"/>
    </location>
</feature>
<dbReference type="EMBL" id="JAAFYZ010000046">
    <property type="protein sequence ID" value="MBS2548307.1"/>
    <property type="molecule type" value="Genomic_DNA"/>
</dbReference>
<evidence type="ECO:0000259" key="1">
    <source>
        <dbReference type="Pfam" id="PF14534"/>
    </source>
</evidence>
<dbReference type="Pfam" id="PF14534">
    <property type="entry name" value="DUF4440"/>
    <property type="match status" value="1"/>
</dbReference>
<comment type="caution">
    <text evidence="2">The sequence shown here is derived from an EMBL/GenBank/DDBJ whole genome shotgun (WGS) entry which is preliminary data.</text>
</comment>
<proteinExistence type="predicted"/>
<accession>A0ABS5KQH9</accession>
<evidence type="ECO:0000313" key="2">
    <source>
        <dbReference type="EMBL" id="MBS2548307.1"/>
    </source>
</evidence>
<name>A0ABS5KQH9_9ACTN</name>
<dbReference type="InterPro" id="IPR032710">
    <property type="entry name" value="NTF2-like_dom_sf"/>
</dbReference>
<gene>
    <name evidence="2" type="ORF">KGQ19_15690</name>
</gene>
<protein>
    <submittedName>
        <fullName evidence="2">Nuclear transport factor 2 family protein</fullName>
    </submittedName>
</protein>
<evidence type="ECO:0000313" key="3">
    <source>
        <dbReference type="Proteomes" id="UP000730482"/>
    </source>
</evidence>
<dbReference type="RefSeq" id="WP_212009887.1">
    <property type="nucleotide sequence ID" value="NZ_JAAFYZ010000046.1"/>
</dbReference>
<reference evidence="2 3" key="1">
    <citation type="submission" date="2020-02" db="EMBL/GenBank/DDBJ databases">
        <title>Acidophilic actinobacteria isolated from forest soil.</title>
        <authorList>
            <person name="Golinska P."/>
        </authorList>
    </citation>
    <scope>NUCLEOTIDE SEQUENCE [LARGE SCALE GENOMIC DNA]</scope>
    <source>
        <strain evidence="2 3">NL8</strain>
    </source>
</reference>
<dbReference type="Proteomes" id="UP000730482">
    <property type="component" value="Unassembled WGS sequence"/>
</dbReference>
<keyword evidence="3" id="KW-1185">Reference proteome</keyword>
<sequence>MTDDTALLGFVSDLEGQRAALLVSKDMAGLAGQLSEQLYYAHSTGLVDDKSSFLDKVQRGVFDFRSVRPRVRSAVRLGEDAVQAAGLLDLQVRVEGIDRRVRAVYLAVWRREGSAWRLTGFQAAGAPADTTEDQA</sequence>